<organism evidence="1 2">
    <name type="scientific">Borreliella garinii PBr</name>
    <dbReference type="NCBI Taxonomy" id="498743"/>
    <lineage>
        <taxon>Bacteria</taxon>
        <taxon>Pseudomonadati</taxon>
        <taxon>Spirochaetota</taxon>
        <taxon>Spirochaetia</taxon>
        <taxon>Spirochaetales</taxon>
        <taxon>Borreliaceae</taxon>
        <taxon>Borreliella</taxon>
    </lineage>
</organism>
<evidence type="ECO:0000313" key="2">
    <source>
        <dbReference type="Proteomes" id="UP000006103"/>
    </source>
</evidence>
<dbReference type="Proteomes" id="UP000006103">
    <property type="component" value="Plasmid PBr_lp36"/>
</dbReference>
<sequence length="37" mass="3973">MQNLTDSATKKVSGEQILNAIIVDVNKGDNGVLILLF</sequence>
<gene>
    <name evidence="1" type="ORF">BGAPBR_K0024</name>
</gene>
<geneLocation type="plasmid" evidence="1 2">
    <name>PBr_lp36</name>
</geneLocation>
<keyword evidence="1" id="KW-0614">Plasmid</keyword>
<keyword evidence="2" id="KW-1185">Reference proteome</keyword>
<protein>
    <submittedName>
        <fullName evidence="1">Uncharacterized protein</fullName>
    </submittedName>
</protein>
<proteinExistence type="predicted"/>
<name>B8F0Q7_BORGR</name>
<evidence type="ECO:0000313" key="1">
    <source>
        <dbReference type="EMBL" id="ACL34528.1"/>
    </source>
</evidence>
<dbReference type="EMBL" id="CP001302">
    <property type="protein sequence ID" value="ACL34528.1"/>
    <property type="molecule type" value="Genomic_DNA"/>
</dbReference>
<reference evidence="1 2" key="1">
    <citation type="journal article" date="2011" name="J. Bacteriol.">
        <title>Whole-genome sequences of two Borrelia afzelii and two Borrelia garinii Lyme disease agent isolates.</title>
        <authorList>
            <person name="Casjens S.R."/>
            <person name="Mongodin E.F."/>
            <person name="Qiu W.-G."/>
            <person name="Dunn J.J."/>
            <person name="Luft B.J."/>
            <person name="Fraser-Liggett C.M."/>
            <person name="Schutzer S.E."/>
        </authorList>
    </citation>
    <scope>NUCLEOTIDE SEQUENCE [LARGE SCALE GENOMIC DNA]</scope>
    <source>
        <strain evidence="1 2">PBr</strain>
    </source>
</reference>
<dbReference type="AlphaFoldDB" id="B8F0Q7"/>
<accession>B8F0Q7</accession>